<evidence type="ECO:0000256" key="5">
    <source>
        <dbReference type="ARBA" id="ARBA00022516"/>
    </source>
</evidence>
<keyword evidence="19" id="KW-1185">Reference proteome</keyword>
<dbReference type="GO" id="GO:0005789">
    <property type="term" value="C:endoplasmic reticulum membrane"/>
    <property type="evidence" value="ECO:0007669"/>
    <property type="project" value="UniProtKB-SubCell"/>
</dbReference>
<feature type="transmembrane region" description="Helical" evidence="16">
    <location>
        <begin position="308"/>
        <end position="335"/>
    </location>
</feature>
<dbReference type="GO" id="GO:0003676">
    <property type="term" value="F:nucleic acid binding"/>
    <property type="evidence" value="ECO:0007669"/>
    <property type="project" value="InterPro"/>
</dbReference>
<evidence type="ECO:0000256" key="4">
    <source>
        <dbReference type="ARBA" id="ARBA00004991"/>
    </source>
</evidence>
<evidence type="ECO:0000313" key="19">
    <source>
        <dbReference type="Proteomes" id="UP001219934"/>
    </source>
</evidence>
<dbReference type="Proteomes" id="UP001219934">
    <property type="component" value="Unassembled WGS sequence"/>
</dbReference>
<keyword evidence="6" id="KW-0597">Phosphoprotein</keyword>
<dbReference type="Pfam" id="PF13358">
    <property type="entry name" value="DDE_3"/>
    <property type="match status" value="1"/>
</dbReference>
<comment type="pathway">
    <text evidence="3">Lipid metabolism; sphingolipid metabolism.</text>
</comment>
<protein>
    <recommendedName>
        <fullName evidence="17">TLC domain-containing protein</fullName>
    </recommendedName>
</protein>
<evidence type="ECO:0000256" key="7">
    <source>
        <dbReference type="ARBA" id="ARBA00022692"/>
    </source>
</evidence>
<evidence type="ECO:0000256" key="1">
    <source>
        <dbReference type="ARBA" id="ARBA00004127"/>
    </source>
</evidence>
<evidence type="ECO:0000256" key="11">
    <source>
        <dbReference type="ARBA" id="ARBA00023136"/>
    </source>
</evidence>
<evidence type="ECO:0000256" key="10">
    <source>
        <dbReference type="ARBA" id="ARBA00023015"/>
    </source>
</evidence>
<dbReference type="PROSITE" id="PS50922">
    <property type="entry name" value="TLC"/>
    <property type="match status" value="1"/>
</dbReference>
<evidence type="ECO:0000256" key="15">
    <source>
        <dbReference type="SAM" id="MobiDB-lite"/>
    </source>
</evidence>
<keyword evidence="7 14" id="KW-0812">Transmembrane</keyword>
<keyword evidence="11 14" id="KW-0472">Membrane</keyword>
<accession>A0AAD6F7E1</accession>
<keyword evidence="5" id="KW-0444">Lipid biosynthesis</keyword>
<evidence type="ECO:0000313" key="18">
    <source>
        <dbReference type="EMBL" id="KAJ4923430.1"/>
    </source>
</evidence>
<feature type="region of interest" description="Disordered" evidence="15">
    <location>
        <begin position="413"/>
        <end position="442"/>
    </location>
</feature>
<dbReference type="SUPFAM" id="SSF46689">
    <property type="entry name" value="Homeodomain-like"/>
    <property type="match status" value="1"/>
</dbReference>
<keyword evidence="5" id="KW-0443">Lipid metabolism</keyword>
<name>A0AAD6F7E1_9TELE</name>
<evidence type="ECO:0000256" key="6">
    <source>
        <dbReference type="ARBA" id="ARBA00022553"/>
    </source>
</evidence>
<gene>
    <name evidence="18" type="ORF">JOQ06_021429</name>
</gene>
<feature type="transmembrane region" description="Helical" evidence="16">
    <location>
        <begin position="37"/>
        <end position="56"/>
    </location>
</feature>
<dbReference type="InterPro" id="IPR009057">
    <property type="entry name" value="Homeodomain-like_sf"/>
</dbReference>
<dbReference type="InterPro" id="IPR038717">
    <property type="entry name" value="Tc1-like_DDE_dom"/>
</dbReference>
<evidence type="ECO:0000256" key="12">
    <source>
        <dbReference type="ARBA" id="ARBA00023163"/>
    </source>
</evidence>
<keyword evidence="8" id="KW-0677">Repeat</keyword>
<evidence type="ECO:0000256" key="8">
    <source>
        <dbReference type="ARBA" id="ARBA00022737"/>
    </source>
</evidence>
<keyword evidence="9 16" id="KW-1133">Transmembrane helix</keyword>
<evidence type="ECO:0000256" key="9">
    <source>
        <dbReference type="ARBA" id="ARBA00022989"/>
    </source>
</evidence>
<dbReference type="InterPro" id="IPR024578">
    <property type="entry name" value="Homez_homeobox_dom"/>
</dbReference>
<dbReference type="InterPro" id="IPR036397">
    <property type="entry name" value="RNaseH_sf"/>
</dbReference>
<dbReference type="InterPro" id="IPR006634">
    <property type="entry name" value="TLC-dom"/>
</dbReference>
<dbReference type="SMART" id="SM00724">
    <property type="entry name" value="TLC"/>
    <property type="match status" value="1"/>
</dbReference>
<comment type="subcellular location">
    <subcellularLocation>
        <location evidence="1">Endomembrane system</location>
        <topology evidence="1">Multi-pass membrane protein</topology>
    </subcellularLocation>
    <subcellularLocation>
        <location evidence="2">Endoplasmic reticulum membrane</location>
    </subcellularLocation>
</comment>
<dbReference type="Gene3D" id="3.30.420.10">
    <property type="entry name" value="Ribonuclease H-like superfamily/Ribonuclease H"/>
    <property type="match status" value="1"/>
</dbReference>
<sequence>MLDSLYDWFWWDRVWLPVNLTWSDLEDRDGLVYARASHLYVTVPYTIAFLLIRYLFERALKMKRGWVFQHDNDPKHTARATKEWLRKKHFKVLEWPSQSPDLNPIENLWRELKVRVAQRQPQNITALEEICMEEWAKIPATADIDGLSKKSSLSVRQVERWFRRRRSQDLPGVLKKFREASWRFVFYISAFIGGLIALYDKEWFYDTREVWEGFPKQSMLQSQYWYYILEMSFYGSLLLRVAFDVKRKDFKEQIIHHLATLVLLSFSWCANYIRIGTLVMLIHDASDVLLESAKVFNYAKWEKTCQSIFVVFAIVFMVTRLIIFPFWLIHCTWVYPVLQYPAFFGYYFFNVMLVVLLCLHIFWAYLILHMIKKFMFGNLTRDERSDFEEEEEEEVASSLTEDEGEQQHKLGNVFSVSETEEKNGGFGCMSPPENMCRSKTVC</sequence>
<evidence type="ECO:0000256" key="13">
    <source>
        <dbReference type="ARBA" id="ARBA00049036"/>
    </source>
</evidence>
<dbReference type="PIRSF" id="PIRSF005225">
    <property type="entry name" value="LAG1_LAC1"/>
    <property type="match status" value="1"/>
</dbReference>
<evidence type="ECO:0000259" key="17">
    <source>
        <dbReference type="PROSITE" id="PS50922"/>
    </source>
</evidence>
<dbReference type="PANTHER" id="PTHR12560">
    <property type="entry name" value="LONGEVITY ASSURANCE FACTOR 1 LAG1"/>
    <property type="match status" value="1"/>
</dbReference>
<feature type="transmembrane region" description="Helical" evidence="16">
    <location>
        <begin position="224"/>
        <end position="243"/>
    </location>
</feature>
<keyword evidence="12" id="KW-0804">Transcription</keyword>
<comment type="pathway">
    <text evidence="4">Sphingolipid metabolism.</text>
</comment>
<dbReference type="FunFam" id="1.10.10.60:FF:000020">
    <property type="entry name" value="Ceramide synthase 5"/>
    <property type="match status" value="1"/>
</dbReference>
<dbReference type="AlphaFoldDB" id="A0AAD6F7E1"/>
<dbReference type="Pfam" id="PF03798">
    <property type="entry name" value="TRAM_LAG1_CLN8"/>
    <property type="match status" value="1"/>
</dbReference>
<evidence type="ECO:0000256" key="14">
    <source>
        <dbReference type="PROSITE-ProRule" id="PRU00205"/>
    </source>
</evidence>
<evidence type="ECO:0000256" key="3">
    <source>
        <dbReference type="ARBA" id="ARBA00004760"/>
    </source>
</evidence>
<dbReference type="Pfam" id="PF11569">
    <property type="entry name" value="Homez"/>
    <property type="match status" value="1"/>
</dbReference>
<dbReference type="InterPro" id="IPR016439">
    <property type="entry name" value="Lag1/Lac1-like"/>
</dbReference>
<feature type="transmembrane region" description="Helical" evidence="16">
    <location>
        <begin position="347"/>
        <end position="368"/>
    </location>
</feature>
<organism evidence="18 19">
    <name type="scientific">Pogonophryne albipinna</name>
    <dbReference type="NCBI Taxonomy" id="1090488"/>
    <lineage>
        <taxon>Eukaryota</taxon>
        <taxon>Metazoa</taxon>
        <taxon>Chordata</taxon>
        <taxon>Craniata</taxon>
        <taxon>Vertebrata</taxon>
        <taxon>Euteleostomi</taxon>
        <taxon>Actinopterygii</taxon>
        <taxon>Neopterygii</taxon>
        <taxon>Teleostei</taxon>
        <taxon>Neoteleostei</taxon>
        <taxon>Acanthomorphata</taxon>
        <taxon>Eupercaria</taxon>
        <taxon>Perciformes</taxon>
        <taxon>Notothenioidei</taxon>
        <taxon>Pogonophryne</taxon>
    </lineage>
</organism>
<comment type="catalytic activity">
    <reaction evidence="13">
        <text>sphinganine + octadecanoyl-CoA = N-(octadecanoyl)-sphinganine + CoA + H(+)</text>
        <dbReference type="Rhea" id="RHEA:36547"/>
        <dbReference type="ChEBI" id="CHEBI:15378"/>
        <dbReference type="ChEBI" id="CHEBI:57287"/>
        <dbReference type="ChEBI" id="CHEBI:57394"/>
        <dbReference type="ChEBI" id="CHEBI:57817"/>
        <dbReference type="ChEBI" id="CHEBI:67033"/>
    </reaction>
    <physiologicalReaction direction="left-to-right" evidence="13">
        <dbReference type="Rhea" id="RHEA:36548"/>
    </physiologicalReaction>
</comment>
<dbReference type="GO" id="GO:0050291">
    <property type="term" value="F:sphingosine N-acyltransferase activity"/>
    <property type="evidence" value="ECO:0007669"/>
    <property type="project" value="InterPro"/>
</dbReference>
<dbReference type="EMBL" id="JAPTMU010000032">
    <property type="protein sequence ID" value="KAJ4923430.1"/>
    <property type="molecule type" value="Genomic_DNA"/>
</dbReference>
<evidence type="ECO:0000256" key="2">
    <source>
        <dbReference type="ARBA" id="ARBA00004586"/>
    </source>
</evidence>
<evidence type="ECO:0000256" key="16">
    <source>
        <dbReference type="SAM" id="Phobius"/>
    </source>
</evidence>
<proteinExistence type="predicted"/>
<feature type="transmembrane region" description="Helical" evidence="16">
    <location>
        <begin position="184"/>
        <end position="204"/>
    </location>
</feature>
<reference evidence="18" key="1">
    <citation type="submission" date="2022-11" db="EMBL/GenBank/DDBJ databases">
        <title>Chromosome-level genome of Pogonophryne albipinna.</title>
        <authorList>
            <person name="Jo E."/>
        </authorList>
    </citation>
    <scope>NUCLEOTIDE SEQUENCE</scope>
    <source>
        <strain evidence="18">SGF0006</strain>
        <tissue evidence="18">Muscle</tissue>
    </source>
</reference>
<comment type="caution">
    <text evidence="18">The sequence shown here is derived from an EMBL/GenBank/DDBJ whole genome shotgun (WGS) entry which is preliminary data.</text>
</comment>
<keyword evidence="10" id="KW-0805">Transcription regulation</keyword>
<dbReference type="GO" id="GO:0046513">
    <property type="term" value="P:ceramide biosynthetic process"/>
    <property type="evidence" value="ECO:0007669"/>
    <property type="project" value="InterPro"/>
</dbReference>
<feature type="domain" description="TLC" evidence="17">
    <location>
        <begin position="175"/>
        <end position="376"/>
    </location>
</feature>
<dbReference type="PANTHER" id="PTHR12560:SF62">
    <property type="entry name" value="CERAMIDE SYNTHASE 3 ISOFORM X1"/>
    <property type="match status" value="1"/>
</dbReference>